<dbReference type="InterPro" id="IPR036188">
    <property type="entry name" value="FAD/NAD-bd_sf"/>
</dbReference>
<keyword evidence="3" id="KW-1185">Reference proteome</keyword>
<sequence length="458" mass="50595">MSALRENNQKKNEDPTIIIGAGLAGLSCAFELVDHGKPVLILEAAPYVGGRTGNWDERGMEVESGFHKFIGYYKELPKLLERAGIDLDQMLAWETTMQVRHPDAEEYGEFGLDVIHAPLKTLSGVLGNNDFITPGDKASLVPFLAAGFKDCVSRPEELDEISLLDYAKQHGVNEQALERIVEPLSSGIFFMPLEQYSAYAFFGLFLPGIPRIHKMRIGAFTGGMTDVMCAPLAAAIEQKGGQIRTNAPVTRLLVGVNGLEGVELKDGERFKANRIVVAANIRRSQQLLEEHFSEHEWFQPFLTLDAMPHVTVQFESALPLLPEDRTIFGPGTDVGSFGEQSRTTFRGRPGRASIIMVNPDELIDLPDEEVWHRARRGLAAIGLHEGVSSVTEYRIVRGNENFYRIAPGNERKRPEQVTPIRGLYLAGDYTKQPMFTTMEGAVLSGQKAAAGILEEATE</sequence>
<name>A0ABW8HM48_9BACL</name>
<dbReference type="PROSITE" id="PS51257">
    <property type="entry name" value="PROKAR_LIPOPROTEIN"/>
    <property type="match status" value="1"/>
</dbReference>
<reference evidence="2 3" key="1">
    <citation type="submission" date="2024-11" db="EMBL/GenBank/DDBJ databases">
        <title>Identification and Characterization of a Novel Fosfomycin Bacillithiol Transferase FosB8 in Paenibacillus illinoisensis.</title>
        <authorList>
            <person name="Lu W."/>
        </authorList>
    </citation>
    <scope>NUCLEOTIDE SEQUENCE [LARGE SCALE GENOMIC DNA]</scope>
    <source>
        <strain evidence="2 3">WP77</strain>
    </source>
</reference>
<dbReference type="Gene3D" id="3.90.660.50">
    <property type="match status" value="1"/>
</dbReference>
<accession>A0ABW8HM48</accession>
<comment type="caution">
    <text evidence="2">The sequence shown here is derived from an EMBL/GenBank/DDBJ whole genome shotgun (WGS) entry which is preliminary data.</text>
</comment>
<dbReference type="InterPro" id="IPR002937">
    <property type="entry name" value="Amino_oxidase"/>
</dbReference>
<dbReference type="SUPFAM" id="SSF51905">
    <property type="entry name" value="FAD/NAD(P)-binding domain"/>
    <property type="match status" value="1"/>
</dbReference>
<dbReference type="RefSeq" id="WP_402869948.1">
    <property type="nucleotide sequence ID" value="NZ_JBIYSL010000001.1"/>
</dbReference>
<evidence type="ECO:0000313" key="2">
    <source>
        <dbReference type="EMBL" id="MFK0520582.1"/>
    </source>
</evidence>
<evidence type="ECO:0000313" key="3">
    <source>
        <dbReference type="Proteomes" id="UP001618531"/>
    </source>
</evidence>
<dbReference type="InterPro" id="IPR050464">
    <property type="entry name" value="Zeta_carotene_desat/Oxidored"/>
</dbReference>
<dbReference type="Gene3D" id="3.50.50.60">
    <property type="entry name" value="FAD/NAD(P)-binding domain"/>
    <property type="match status" value="1"/>
</dbReference>
<protein>
    <submittedName>
        <fullName evidence="2">FAD-dependent oxidoreductase</fullName>
    </submittedName>
</protein>
<proteinExistence type="predicted"/>
<feature type="domain" description="Amine oxidase" evidence="1">
    <location>
        <begin position="23"/>
        <end position="453"/>
    </location>
</feature>
<evidence type="ECO:0000259" key="1">
    <source>
        <dbReference type="Pfam" id="PF01593"/>
    </source>
</evidence>
<dbReference type="EMBL" id="JBIYSL010000001">
    <property type="protein sequence ID" value="MFK0520582.1"/>
    <property type="molecule type" value="Genomic_DNA"/>
</dbReference>
<gene>
    <name evidence="2" type="ORF">ACINKY_00095</name>
</gene>
<dbReference type="Pfam" id="PF01593">
    <property type="entry name" value="Amino_oxidase"/>
    <property type="match status" value="1"/>
</dbReference>
<dbReference type="Proteomes" id="UP001618531">
    <property type="component" value="Unassembled WGS sequence"/>
</dbReference>
<dbReference type="PANTHER" id="PTHR42923:SF46">
    <property type="entry name" value="AMINE OXIDASE"/>
    <property type="match status" value="1"/>
</dbReference>
<dbReference type="PANTHER" id="PTHR42923">
    <property type="entry name" value="PROTOPORPHYRINOGEN OXIDASE"/>
    <property type="match status" value="1"/>
</dbReference>
<organism evidence="2 3">
    <name type="scientific">Paenibacillus illinoisensis</name>
    <dbReference type="NCBI Taxonomy" id="59845"/>
    <lineage>
        <taxon>Bacteria</taxon>
        <taxon>Bacillati</taxon>
        <taxon>Bacillota</taxon>
        <taxon>Bacilli</taxon>
        <taxon>Bacillales</taxon>
        <taxon>Paenibacillaceae</taxon>
        <taxon>Paenibacillus</taxon>
    </lineage>
</organism>